<protein>
    <recommendedName>
        <fullName evidence="3">Large ribosomal RNA subunit accumulation protein YceD</fullName>
    </recommendedName>
    <alternativeName>
        <fullName evidence="5">23S rRNA accumulation protein YceD</fullName>
    </alternativeName>
</protein>
<gene>
    <name evidence="7" type="primary">yceD</name>
    <name evidence="7" type="ORF">J5O05_02285</name>
</gene>
<comment type="similarity">
    <text evidence="2">Belongs to the DUF177 domain family.</text>
</comment>
<dbReference type="RefSeq" id="WP_208843427.1">
    <property type="nucleotide sequence ID" value="NZ_CP072133.1"/>
</dbReference>
<organism evidence="7 8">
    <name type="scientific">Pseudoalteromonas xiamenensis</name>
    <dbReference type="NCBI Taxonomy" id="882626"/>
    <lineage>
        <taxon>Bacteria</taxon>
        <taxon>Pseudomonadati</taxon>
        <taxon>Pseudomonadota</taxon>
        <taxon>Gammaproteobacteria</taxon>
        <taxon>Alteromonadales</taxon>
        <taxon>Pseudoalteromonadaceae</taxon>
        <taxon>Pseudoalteromonas</taxon>
    </lineage>
</organism>
<dbReference type="GO" id="GO:0005829">
    <property type="term" value="C:cytosol"/>
    <property type="evidence" value="ECO:0007669"/>
    <property type="project" value="TreeGrafter"/>
</dbReference>
<dbReference type="Proteomes" id="UP000664904">
    <property type="component" value="Chromosome"/>
</dbReference>
<name>A0A975DH78_9GAMM</name>
<dbReference type="KEGG" id="pxi:J5O05_02285"/>
<dbReference type="AlphaFoldDB" id="A0A975DH78"/>
<sequence>MQKVKIPITLDPSRAARRRSDYEGVVMLEELSRLEQVVLDEAGEIAVTVRFEFDEQGLAVIRGNFSAKVHVTCQRCNGELGLDLEQDFAYTPVGLGAESDDLPESYDVVELDEHGEINLRQLIEDELILSIPIVPMHDEASCSFSDKPTRFGEIDEEDSKPNPFEILKQLKKDS</sequence>
<evidence type="ECO:0000256" key="4">
    <source>
        <dbReference type="ARBA" id="ARBA00022517"/>
    </source>
</evidence>
<evidence type="ECO:0000256" key="5">
    <source>
        <dbReference type="ARBA" id="ARBA00031841"/>
    </source>
</evidence>
<dbReference type="PANTHER" id="PTHR38099:SF1">
    <property type="entry name" value="LARGE RIBOSOMAL RNA SUBUNIT ACCUMULATION PROTEIN YCED"/>
    <property type="match status" value="1"/>
</dbReference>
<evidence type="ECO:0000256" key="1">
    <source>
        <dbReference type="ARBA" id="ARBA00002868"/>
    </source>
</evidence>
<feature type="region of interest" description="Disordered" evidence="6">
    <location>
        <begin position="145"/>
        <end position="174"/>
    </location>
</feature>
<dbReference type="InterPro" id="IPR039255">
    <property type="entry name" value="YceD_bac"/>
</dbReference>
<evidence type="ECO:0000313" key="7">
    <source>
        <dbReference type="EMBL" id="QTH71803.1"/>
    </source>
</evidence>
<dbReference type="Pfam" id="PF02620">
    <property type="entry name" value="YceD"/>
    <property type="match status" value="1"/>
</dbReference>
<evidence type="ECO:0000256" key="3">
    <source>
        <dbReference type="ARBA" id="ARBA00015716"/>
    </source>
</evidence>
<dbReference type="NCBIfam" id="NF008395">
    <property type="entry name" value="PRK11193.1"/>
    <property type="match status" value="1"/>
</dbReference>
<comment type="function">
    <text evidence="1">Plays a role in synthesis, processing and/or stability of 23S rRNA.</text>
</comment>
<proteinExistence type="inferred from homology"/>
<reference evidence="7" key="1">
    <citation type="submission" date="2021-03" db="EMBL/GenBank/DDBJ databases">
        <title>Complete Genome of Pseudoalteromonas xiamenensis STKMTI.2, a new potential marine bacterium producing anti-Vibrio compounds.</title>
        <authorList>
            <person name="Handayani D.P."/>
            <person name="Isnansetyo A."/>
            <person name="Istiqomah I."/>
            <person name="Jumina J."/>
        </authorList>
    </citation>
    <scope>NUCLEOTIDE SEQUENCE</scope>
    <source>
        <strain evidence="7">STKMTI.2</strain>
    </source>
</reference>
<keyword evidence="8" id="KW-1185">Reference proteome</keyword>
<dbReference type="PANTHER" id="PTHR38099">
    <property type="entry name" value="LARGE RIBOSOMAL RNA SUBUNIT ACCUMULATION PROTEIN YCED"/>
    <property type="match status" value="1"/>
</dbReference>
<evidence type="ECO:0000313" key="8">
    <source>
        <dbReference type="Proteomes" id="UP000664904"/>
    </source>
</evidence>
<dbReference type="GO" id="GO:0042254">
    <property type="term" value="P:ribosome biogenesis"/>
    <property type="evidence" value="ECO:0007669"/>
    <property type="project" value="UniProtKB-KW"/>
</dbReference>
<evidence type="ECO:0000256" key="2">
    <source>
        <dbReference type="ARBA" id="ARBA00010740"/>
    </source>
</evidence>
<dbReference type="InterPro" id="IPR003772">
    <property type="entry name" value="YceD"/>
</dbReference>
<evidence type="ECO:0000256" key="6">
    <source>
        <dbReference type="SAM" id="MobiDB-lite"/>
    </source>
</evidence>
<dbReference type="EMBL" id="CP072133">
    <property type="protein sequence ID" value="QTH71803.1"/>
    <property type="molecule type" value="Genomic_DNA"/>
</dbReference>
<keyword evidence="4" id="KW-0690">Ribosome biogenesis</keyword>
<accession>A0A975DH78</accession>